<keyword evidence="3" id="KW-0067">ATP-binding</keyword>
<dbReference type="PANTHER" id="PTHR10099">
    <property type="entry name" value="PHOSPHORIBOSYLFORMYLGLYCINAMIDINE SYNTHASE"/>
    <property type="match status" value="1"/>
</dbReference>
<feature type="non-terminal residue" evidence="6">
    <location>
        <position position="176"/>
    </location>
</feature>
<dbReference type="SUPFAM" id="SSF109736">
    <property type="entry name" value="FGAM synthase PurL, linker domain"/>
    <property type="match status" value="1"/>
</dbReference>
<organism evidence="5 6">
    <name type="scientific">Priapulus caudatus</name>
    <name type="common">Priapulid worm</name>
    <dbReference type="NCBI Taxonomy" id="37621"/>
    <lineage>
        <taxon>Eukaryota</taxon>
        <taxon>Metazoa</taxon>
        <taxon>Ecdysozoa</taxon>
        <taxon>Scalidophora</taxon>
        <taxon>Priapulida</taxon>
        <taxon>Priapulimorpha</taxon>
        <taxon>Priapulimorphida</taxon>
        <taxon>Priapulidae</taxon>
        <taxon>Priapulus</taxon>
    </lineage>
</organism>
<dbReference type="GeneID" id="106820545"/>
<protein>
    <submittedName>
        <fullName evidence="6">Phosphoribosylformylglycinamidine synthase-like</fullName>
    </submittedName>
</protein>
<accession>A0ABM1F7W8</accession>
<dbReference type="Proteomes" id="UP000695022">
    <property type="component" value="Unplaced"/>
</dbReference>
<evidence type="ECO:0000313" key="6">
    <source>
        <dbReference type="RefSeq" id="XP_014680539.1"/>
    </source>
</evidence>
<keyword evidence="2" id="KW-0547">Nucleotide-binding</keyword>
<reference evidence="6" key="1">
    <citation type="submission" date="2025-08" db="UniProtKB">
        <authorList>
            <consortium name="RefSeq"/>
        </authorList>
    </citation>
    <scope>IDENTIFICATION</scope>
</reference>
<dbReference type="SUPFAM" id="SSF55326">
    <property type="entry name" value="PurM N-terminal domain-like"/>
    <property type="match status" value="1"/>
</dbReference>
<proteinExistence type="predicted"/>
<dbReference type="InterPro" id="IPR036921">
    <property type="entry name" value="PurM-like_N_sf"/>
</dbReference>
<dbReference type="Pfam" id="PF18072">
    <property type="entry name" value="FGAR-AT_linker"/>
    <property type="match status" value="1"/>
</dbReference>
<dbReference type="PANTHER" id="PTHR10099:SF1">
    <property type="entry name" value="PHOSPHORIBOSYLFORMYLGLYCINAMIDINE SYNTHASE"/>
    <property type="match status" value="1"/>
</dbReference>
<name>A0ABM1F7W8_PRICU</name>
<gene>
    <name evidence="6" type="primary">LOC106820545</name>
</gene>
<evidence type="ECO:0000256" key="3">
    <source>
        <dbReference type="ARBA" id="ARBA00022840"/>
    </source>
</evidence>
<keyword evidence="5" id="KW-1185">Reference proteome</keyword>
<dbReference type="RefSeq" id="XP_014680539.1">
    <property type="nucleotide sequence ID" value="XM_014825053.1"/>
</dbReference>
<dbReference type="Gene3D" id="3.30.1330.10">
    <property type="entry name" value="PurM-like, N-terminal domain"/>
    <property type="match status" value="1"/>
</dbReference>
<dbReference type="Gene3D" id="1.10.8.750">
    <property type="entry name" value="Phosphoribosylformylglycinamidine synthase, linker domain"/>
    <property type="match status" value="1"/>
</dbReference>
<evidence type="ECO:0000259" key="4">
    <source>
        <dbReference type="Pfam" id="PF18072"/>
    </source>
</evidence>
<evidence type="ECO:0000256" key="2">
    <source>
        <dbReference type="ARBA" id="ARBA00022741"/>
    </source>
</evidence>
<keyword evidence="1" id="KW-0436">Ligase</keyword>
<evidence type="ECO:0000313" key="5">
    <source>
        <dbReference type="Proteomes" id="UP000695022"/>
    </source>
</evidence>
<evidence type="ECO:0000256" key="1">
    <source>
        <dbReference type="ARBA" id="ARBA00022598"/>
    </source>
</evidence>
<sequence length="176" mass="19317">MEQVLSDGAEAEMLFSDAKPAPLKSIDISLDAIAALQAANIDLGLALSADEIDYLAENYSALQRNPTDVELMMFAQANSEHCRHKIFNADWIIDGKVKNKTLFGMIRNTYHHSPDGVLSAYKDNASVVEGSEASRFFPASNTQEYAYQQEKVHMLMKVETHNHPTAISPFPGAATG</sequence>
<dbReference type="InterPro" id="IPR041609">
    <property type="entry name" value="PurL_linker"/>
</dbReference>
<feature type="domain" description="Phosphoribosylformylglycinamidine synthase linker" evidence="4">
    <location>
        <begin position="36"/>
        <end position="85"/>
    </location>
</feature>